<gene>
    <name evidence="1" type="ORF">LCGC14_1812830</name>
</gene>
<reference evidence="1" key="1">
    <citation type="journal article" date="2015" name="Nature">
        <title>Complex archaea that bridge the gap between prokaryotes and eukaryotes.</title>
        <authorList>
            <person name="Spang A."/>
            <person name="Saw J.H."/>
            <person name="Jorgensen S.L."/>
            <person name="Zaremba-Niedzwiedzka K."/>
            <person name="Martijn J."/>
            <person name="Lind A.E."/>
            <person name="van Eijk R."/>
            <person name="Schleper C."/>
            <person name="Guy L."/>
            <person name="Ettema T.J."/>
        </authorList>
    </citation>
    <scope>NUCLEOTIDE SEQUENCE</scope>
</reference>
<evidence type="ECO:0000313" key="1">
    <source>
        <dbReference type="EMBL" id="KKL99597.1"/>
    </source>
</evidence>
<organism evidence="1">
    <name type="scientific">marine sediment metagenome</name>
    <dbReference type="NCBI Taxonomy" id="412755"/>
    <lineage>
        <taxon>unclassified sequences</taxon>
        <taxon>metagenomes</taxon>
        <taxon>ecological metagenomes</taxon>
    </lineage>
</organism>
<protein>
    <submittedName>
        <fullName evidence="1">Uncharacterized protein</fullName>
    </submittedName>
</protein>
<comment type="caution">
    <text evidence="1">The sequence shown here is derived from an EMBL/GenBank/DDBJ whole genome shotgun (WGS) entry which is preliminary data.</text>
</comment>
<accession>A0A0F9JKV5</accession>
<dbReference type="AlphaFoldDB" id="A0A0F9JKV5"/>
<dbReference type="EMBL" id="LAZR01017638">
    <property type="protein sequence ID" value="KKL99597.1"/>
    <property type="molecule type" value="Genomic_DNA"/>
</dbReference>
<proteinExistence type="predicted"/>
<name>A0A0F9JKV5_9ZZZZ</name>
<sequence>MTAYNVSSFFLQQTGKKSPILERQLAIGDSDYSGRVIRWPSFRRKWNDIRPVSLTIGLANEDQALNFFRDDPTAGQVGVTIKAGFKHPGENLLIRSENFDVDSWQKNQVDSLEVNAEISPMLLRTADVVQFASAQGATLVQFVQDNLKPNTQYTYAMYIRTLGTLPSSDLQVNLRVFDDLSVQIGNDLTSNWQQFLGSLSTSASVNSLSIGLTTNSYSEPMAIWGALLQGPVTSGEIGEYIRADATPVEKDTNEFAIFYAGRVDNLKFLKGRIDIALKDKIKPFTEKILGSSDVPLDFTTSDFLVHDLAFFLVTSHGGLSAIESTSNPDIDWLSFLDFAETFSRDNVRVQARYEGTKVNEALRRLMRYTYAGAFIENDKLTFARFTTPSSFSTLLSDASILDLALEINDADIVNKQHVYADFDQTSDFWKIDAFDEASASVNSYGLREFVEKDETVWYTNSASALNLAERRTTILRDPIDRFKIQTPLVALGRQIGEVIRFTDSFFGVTSTDAFRMMGYQLDLDRGKMSLEIDESQIFTGFRLDDAVDGLLDQDYNFLL</sequence>